<evidence type="ECO:0000313" key="3">
    <source>
        <dbReference type="EMBL" id="XDP44481.1"/>
    </source>
</evidence>
<dbReference type="EMBL" id="CP163302">
    <property type="protein sequence ID" value="XDP44481.1"/>
    <property type="molecule type" value="Genomic_DNA"/>
</dbReference>
<feature type="transmembrane region" description="Helical" evidence="2">
    <location>
        <begin position="172"/>
        <end position="195"/>
    </location>
</feature>
<feature type="transmembrane region" description="Helical" evidence="2">
    <location>
        <begin position="87"/>
        <end position="107"/>
    </location>
</feature>
<reference evidence="3" key="1">
    <citation type="submission" date="2024-07" db="EMBL/GenBank/DDBJ databases">
        <authorList>
            <person name="fu j."/>
        </authorList>
    </citation>
    <scope>NUCLEOTIDE SEQUENCE</scope>
    <source>
        <strain evidence="3">P10A9</strain>
    </source>
</reference>
<feature type="transmembrane region" description="Helical" evidence="2">
    <location>
        <begin position="60"/>
        <end position="81"/>
    </location>
</feature>
<keyword evidence="2" id="KW-0812">Transmembrane</keyword>
<evidence type="ECO:0000256" key="1">
    <source>
        <dbReference type="SAM" id="MobiDB-lite"/>
    </source>
</evidence>
<feature type="transmembrane region" description="Helical" evidence="2">
    <location>
        <begin position="201"/>
        <end position="225"/>
    </location>
</feature>
<proteinExistence type="predicted"/>
<protein>
    <submittedName>
        <fullName evidence="3">Uncharacterized protein</fullName>
    </submittedName>
</protein>
<accession>A0AB39L0W8</accession>
<evidence type="ECO:0000256" key="2">
    <source>
        <dbReference type="SAM" id="Phobius"/>
    </source>
</evidence>
<gene>
    <name evidence="3" type="ORF">AB5L97_14540</name>
</gene>
<name>A0AB39L0W8_9MICC</name>
<sequence>MSAEPHAAPPIPTSAGQQPPAPEASGDAVPPAVIATILATEHWSLLGTRGMLWNELMSRISIHLTVSSASLVVLALVAQATGFGNGFWVMAIGLTSMLLVLGSLTLLRVSIGSEEDHLLIAGMNRLRGAYRDLVPGIEDVFVTSISDDREGVFATSSVGRGRPIPLHAISSTVFFLTCFNAMVAGALAALITYVAGGPVLLIALVGSGAGAAYLVGNTVGAGMLFGRLGLGLGLGTSRSALPEDDAAA</sequence>
<keyword evidence="2" id="KW-1133">Transmembrane helix</keyword>
<keyword evidence="2" id="KW-0472">Membrane</keyword>
<dbReference type="KEGG" id="spue:AB5L97_14540"/>
<dbReference type="RefSeq" id="WP_369045176.1">
    <property type="nucleotide sequence ID" value="NZ_CP163302.1"/>
</dbReference>
<feature type="region of interest" description="Disordered" evidence="1">
    <location>
        <begin position="1"/>
        <end position="27"/>
    </location>
</feature>
<dbReference type="AlphaFoldDB" id="A0AB39L0W8"/>
<organism evidence="3">
    <name type="scientific">Sinomonas puerhi</name>
    <dbReference type="NCBI Taxonomy" id="3238584"/>
    <lineage>
        <taxon>Bacteria</taxon>
        <taxon>Bacillati</taxon>
        <taxon>Actinomycetota</taxon>
        <taxon>Actinomycetes</taxon>
        <taxon>Micrococcales</taxon>
        <taxon>Micrococcaceae</taxon>
        <taxon>Sinomonas</taxon>
    </lineage>
</organism>